<sequence length="110" mass="11695">MAKFDACDESATPEGGESYPFLKNRVLAARDELLEMTDCGKASAIVSHLQVTRSMLSDAMGIPTGEMSLLKVATASVTCIDYDATTGTQTVHYQSFKPDAGLEISKDGAN</sequence>
<protein>
    <submittedName>
        <fullName evidence="1">Uncharacterized protein</fullName>
    </submittedName>
</protein>
<dbReference type="SUPFAM" id="SSF53254">
    <property type="entry name" value="Phosphoglycerate mutase-like"/>
    <property type="match status" value="1"/>
</dbReference>
<organism evidence="1">
    <name type="scientific">Chaetoceros debilis</name>
    <dbReference type="NCBI Taxonomy" id="122233"/>
    <lineage>
        <taxon>Eukaryota</taxon>
        <taxon>Sar</taxon>
        <taxon>Stramenopiles</taxon>
        <taxon>Ochrophyta</taxon>
        <taxon>Bacillariophyta</taxon>
        <taxon>Coscinodiscophyceae</taxon>
        <taxon>Chaetocerotophycidae</taxon>
        <taxon>Chaetocerotales</taxon>
        <taxon>Chaetocerotaceae</taxon>
        <taxon>Chaetoceros</taxon>
    </lineage>
</organism>
<gene>
    <name evidence="1" type="ORF">CDEB00056_LOCUS19285</name>
</gene>
<evidence type="ECO:0000313" key="1">
    <source>
        <dbReference type="EMBL" id="CAE0474432.1"/>
    </source>
</evidence>
<dbReference type="Pfam" id="PF00300">
    <property type="entry name" value="His_Phos_1"/>
    <property type="match status" value="1"/>
</dbReference>
<reference evidence="1" key="1">
    <citation type="submission" date="2021-01" db="EMBL/GenBank/DDBJ databases">
        <authorList>
            <person name="Corre E."/>
            <person name="Pelletier E."/>
            <person name="Niang G."/>
            <person name="Scheremetjew M."/>
            <person name="Finn R."/>
            <person name="Kale V."/>
            <person name="Holt S."/>
            <person name="Cochrane G."/>
            <person name="Meng A."/>
            <person name="Brown T."/>
            <person name="Cohen L."/>
        </authorList>
    </citation>
    <scope>NUCLEOTIDE SEQUENCE</scope>
    <source>
        <strain evidence="1">MM31A-1</strain>
    </source>
</reference>
<dbReference type="AlphaFoldDB" id="A0A7S3VEL2"/>
<dbReference type="InterPro" id="IPR013078">
    <property type="entry name" value="His_Pase_superF_clade-1"/>
</dbReference>
<proteinExistence type="predicted"/>
<name>A0A7S3VEL2_9STRA</name>
<dbReference type="Gene3D" id="3.40.50.1240">
    <property type="entry name" value="Phosphoglycerate mutase-like"/>
    <property type="match status" value="1"/>
</dbReference>
<accession>A0A7S3VEL2</accession>
<dbReference type="EMBL" id="HBIO01025107">
    <property type="protein sequence ID" value="CAE0474432.1"/>
    <property type="molecule type" value="Transcribed_RNA"/>
</dbReference>
<dbReference type="InterPro" id="IPR029033">
    <property type="entry name" value="His_PPase_superfam"/>
</dbReference>